<dbReference type="Proteomes" id="UP000231203">
    <property type="component" value="Unassembled WGS sequence"/>
</dbReference>
<protein>
    <submittedName>
        <fullName evidence="1">Zinc ribbon domain-containing protein</fullName>
    </submittedName>
</protein>
<gene>
    <name evidence="1" type="ORF">CSA25_02395</name>
</gene>
<accession>A0A2G6MSB3</accession>
<dbReference type="AlphaFoldDB" id="A0A2G6MSB3"/>
<reference evidence="1 2" key="1">
    <citation type="submission" date="2017-10" db="EMBL/GenBank/DDBJ databases">
        <title>Novel microbial diversity and functional potential in the marine mammal oral microbiome.</title>
        <authorList>
            <person name="Dudek N.K."/>
            <person name="Sun C.L."/>
            <person name="Burstein D."/>
            <person name="Kantor R.S."/>
            <person name="Aliaga Goltsman D.S."/>
            <person name="Bik E.M."/>
            <person name="Thomas B.C."/>
            <person name="Banfield J.F."/>
            <person name="Relman D.A."/>
        </authorList>
    </citation>
    <scope>NUCLEOTIDE SEQUENCE [LARGE SCALE GENOMIC DNA]</scope>
    <source>
        <strain evidence="1">DOLJORAL78_47_202</strain>
    </source>
</reference>
<evidence type="ECO:0000313" key="1">
    <source>
        <dbReference type="EMBL" id="PIE62998.1"/>
    </source>
</evidence>
<sequence length="225" mass="25714">MAFETKEELLEKYLQLDKPNCPHCDEVMTLWEIPPINFSDGLGWQTPYLFVCFNDDCPSYKKGWEHLMESMEAPASYRCFCEPGATHFEYMPVFSPIGGTGSVMDDAALVAEQAKKELLKQTFSILTDYYISKDWDEILKICLDPNIPPKARLKAAEMVGELGDATAVEHLINHKFPTPVLQKGVKKVIEQLHERHFTRECPFCAEIIKNRAKVCKHCGKDVPRK</sequence>
<dbReference type="EMBL" id="PDTI01000022">
    <property type="protein sequence ID" value="PIE62998.1"/>
    <property type="molecule type" value="Genomic_DNA"/>
</dbReference>
<organism evidence="1 2">
    <name type="scientific">Desulfobacter postgatei</name>
    <dbReference type="NCBI Taxonomy" id="2293"/>
    <lineage>
        <taxon>Bacteria</taxon>
        <taxon>Pseudomonadati</taxon>
        <taxon>Thermodesulfobacteriota</taxon>
        <taxon>Desulfobacteria</taxon>
        <taxon>Desulfobacterales</taxon>
        <taxon>Desulfobacteraceae</taxon>
        <taxon>Desulfobacter</taxon>
    </lineage>
</organism>
<evidence type="ECO:0000313" key="2">
    <source>
        <dbReference type="Proteomes" id="UP000231203"/>
    </source>
</evidence>
<proteinExistence type="predicted"/>
<name>A0A2G6MSB3_9BACT</name>
<comment type="caution">
    <text evidence="1">The sequence shown here is derived from an EMBL/GenBank/DDBJ whole genome shotgun (WGS) entry which is preliminary data.</text>
</comment>